<keyword evidence="1" id="KW-0812">Transmembrane</keyword>
<accession>A0A0S7Y9I3</accession>
<keyword evidence="2" id="KW-0732">Signal</keyword>
<keyword evidence="1" id="KW-1133">Transmembrane helix</keyword>
<sequence>MNNYFKLLSMCIISLAFLSVLEGAQSDSSFKSIHQLELEQHQKDTSQHDTIVKIITVPESTVTPETQVKAVINLSLLIVITIVLIVAIAIYFIVRSMSRSQRE</sequence>
<feature type="signal peptide" evidence="2">
    <location>
        <begin position="1"/>
        <end position="24"/>
    </location>
</feature>
<dbReference type="AlphaFoldDB" id="A0A0S7Y9I3"/>
<reference evidence="3 4" key="1">
    <citation type="journal article" date="2015" name="Microbiome">
        <title>Genomic resolution of linkages in carbon, nitrogen, and sulfur cycling among widespread estuary sediment bacteria.</title>
        <authorList>
            <person name="Baker B.J."/>
            <person name="Lazar C.S."/>
            <person name="Teske A.P."/>
            <person name="Dick G.J."/>
        </authorList>
    </citation>
    <scope>NUCLEOTIDE SEQUENCE [LARGE SCALE GENOMIC DNA]</scope>
    <source>
        <strain evidence="3">DG_78</strain>
    </source>
</reference>
<proteinExistence type="predicted"/>
<comment type="caution">
    <text evidence="3">The sequence shown here is derived from an EMBL/GenBank/DDBJ whole genome shotgun (WGS) entry which is preliminary data.</text>
</comment>
<keyword evidence="1" id="KW-0472">Membrane</keyword>
<dbReference type="EMBL" id="LJNI01000127">
    <property type="protein sequence ID" value="KPJ71390.1"/>
    <property type="molecule type" value="Genomic_DNA"/>
</dbReference>
<feature type="transmembrane region" description="Helical" evidence="1">
    <location>
        <begin position="70"/>
        <end position="94"/>
    </location>
</feature>
<evidence type="ECO:0000256" key="1">
    <source>
        <dbReference type="SAM" id="Phobius"/>
    </source>
</evidence>
<organism evidence="3 4">
    <name type="scientific">candidate division TA06 bacterium DG_78</name>
    <dbReference type="NCBI Taxonomy" id="1703772"/>
    <lineage>
        <taxon>Bacteria</taxon>
        <taxon>Bacteria division TA06</taxon>
    </lineage>
</organism>
<gene>
    <name evidence="3" type="ORF">AMJ52_08640</name>
</gene>
<evidence type="ECO:0000313" key="4">
    <source>
        <dbReference type="Proteomes" id="UP000051012"/>
    </source>
</evidence>
<name>A0A0S7Y9I3_UNCT6</name>
<protein>
    <submittedName>
        <fullName evidence="3">Uncharacterized protein</fullName>
    </submittedName>
</protein>
<feature type="chain" id="PRO_5006640479" evidence="2">
    <location>
        <begin position="25"/>
        <end position="103"/>
    </location>
</feature>
<evidence type="ECO:0000313" key="3">
    <source>
        <dbReference type="EMBL" id="KPJ71390.1"/>
    </source>
</evidence>
<evidence type="ECO:0000256" key="2">
    <source>
        <dbReference type="SAM" id="SignalP"/>
    </source>
</evidence>
<dbReference type="Proteomes" id="UP000051012">
    <property type="component" value="Unassembled WGS sequence"/>
</dbReference>